<evidence type="ECO:0000259" key="11">
    <source>
        <dbReference type="PROSITE" id="PS51846"/>
    </source>
</evidence>
<evidence type="ECO:0000313" key="12">
    <source>
        <dbReference type="EMBL" id="SNZ04034.1"/>
    </source>
</evidence>
<dbReference type="SUPFAM" id="SSF56176">
    <property type="entry name" value="FAD-binding/transporter-associated domain-like"/>
    <property type="match status" value="1"/>
</dbReference>
<dbReference type="InterPro" id="IPR044751">
    <property type="entry name" value="Ion_transp-like_CBS"/>
</dbReference>
<organism evidence="12 13">
    <name type="scientific">Persephonella hydrogeniphila</name>
    <dbReference type="NCBI Taxonomy" id="198703"/>
    <lineage>
        <taxon>Bacteria</taxon>
        <taxon>Pseudomonadati</taxon>
        <taxon>Aquificota</taxon>
        <taxon>Aquificia</taxon>
        <taxon>Aquificales</taxon>
        <taxon>Hydrogenothermaceae</taxon>
        <taxon>Persephonella</taxon>
    </lineage>
</organism>
<evidence type="ECO:0000256" key="7">
    <source>
        <dbReference type="PROSITE-ProRule" id="PRU00703"/>
    </source>
</evidence>
<keyword evidence="6 8" id="KW-0472">Membrane</keyword>
<feature type="transmembrane region" description="Helical" evidence="9">
    <location>
        <begin position="124"/>
        <end position="146"/>
    </location>
</feature>
<sequence length="430" mass="49897">MLETELLIKIGIIFLLLLLSAFFAGIESSFFSMDWLKIKRLAKEGKKSAQIADWLRSKPKELVVTFLIGNELVNITASAITSGLVIHYLGKEYLFVAIVIMTILILTFGEITPKTIGSYYPERYALFAARPFYLFYMAITPFRFLFTKLAEYILKKAGLELPVENHKLSEDELLSIISAGTEKKIFTEEEKEVIEAALELHEVAVSEIMTPRRDIFAIEKGKTVREVLEIIREHDYSRIPVYENSLDNIVGILYVKDIIFLKFEGREEKIDRFLRKPYFVPEFTPLLDLMKKFEETKNHIAIVVDEHGTVVGLITFQDILEFIVGDIPEEYEVEEPFLQKLEDNKWRVSGKLEVEILEEDIGIQLPEDYEFDTVAGFILDYLKRFPKEGEEFIYEGYRFKIEKMESNRIISVIIEKISETTEEEKKEGND</sequence>
<evidence type="ECO:0000256" key="1">
    <source>
        <dbReference type="ARBA" id="ARBA00004141"/>
    </source>
</evidence>
<proteinExistence type="predicted"/>
<evidence type="ECO:0000256" key="2">
    <source>
        <dbReference type="ARBA" id="ARBA00022692"/>
    </source>
</evidence>
<evidence type="ECO:0000256" key="8">
    <source>
        <dbReference type="PROSITE-ProRule" id="PRU01193"/>
    </source>
</evidence>
<dbReference type="RefSeq" id="WP_096999712.1">
    <property type="nucleotide sequence ID" value="NZ_OBEI01000001.1"/>
</dbReference>
<evidence type="ECO:0000256" key="5">
    <source>
        <dbReference type="ARBA" id="ARBA00023122"/>
    </source>
</evidence>
<evidence type="ECO:0000256" key="3">
    <source>
        <dbReference type="ARBA" id="ARBA00022737"/>
    </source>
</evidence>
<feature type="domain" description="CNNM transmembrane" evidence="11">
    <location>
        <begin position="2"/>
        <end position="190"/>
    </location>
</feature>
<keyword evidence="2 8" id="KW-0812">Transmembrane</keyword>
<protein>
    <submittedName>
        <fullName evidence="12">Hemolysin, contains CBS domains</fullName>
    </submittedName>
</protein>
<reference evidence="13" key="1">
    <citation type="submission" date="2017-09" db="EMBL/GenBank/DDBJ databases">
        <authorList>
            <person name="Varghese N."/>
            <person name="Submissions S."/>
        </authorList>
    </citation>
    <scope>NUCLEOTIDE SEQUENCE [LARGE SCALE GENOMIC DNA]</scope>
    <source>
        <strain evidence="13">DSM 15103</strain>
    </source>
</reference>
<dbReference type="InterPro" id="IPR005170">
    <property type="entry name" value="Transptr-assoc_dom"/>
</dbReference>
<dbReference type="InterPro" id="IPR016169">
    <property type="entry name" value="FAD-bd_PCMH_sub2"/>
</dbReference>
<feature type="domain" description="CBS" evidence="10">
    <location>
        <begin position="209"/>
        <end position="268"/>
    </location>
</feature>
<comment type="subcellular location">
    <subcellularLocation>
        <location evidence="1">Membrane</location>
        <topology evidence="1">Multi-pass membrane protein</topology>
    </subcellularLocation>
</comment>
<dbReference type="OrthoDB" id="9798188at2"/>
<dbReference type="Proteomes" id="UP000219036">
    <property type="component" value="Unassembled WGS sequence"/>
</dbReference>
<keyword evidence="4 8" id="KW-1133">Transmembrane helix</keyword>
<dbReference type="PANTHER" id="PTHR22777">
    <property type="entry name" value="HEMOLYSIN-RELATED"/>
    <property type="match status" value="1"/>
</dbReference>
<dbReference type="SUPFAM" id="SSF54631">
    <property type="entry name" value="CBS-domain pair"/>
    <property type="match status" value="1"/>
</dbReference>
<feature type="domain" description="CBS" evidence="10">
    <location>
        <begin position="273"/>
        <end position="329"/>
    </location>
</feature>
<dbReference type="Pfam" id="PF03471">
    <property type="entry name" value="CorC_HlyC"/>
    <property type="match status" value="1"/>
</dbReference>
<dbReference type="PROSITE" id="PS51371">
    <property type="entry name" value="CBS"/>
    <property type="match status" value="2"/>
</dbReference>
<dbReference type="InterPro" id="IPR036318">
    <property type="entry name" value="FAD-bd_PCMH-like_sf"/>
</dbReference>
<dbReference type="Gene3D" id="3.30.465.10">
    <property type="match status" value="1"/>
</dbReference>
<keyword evidence="13" id="KW-1185">Reference proteome</keyword>
<feature type="transmembrane region" description="Helical" evidence="9">
    <location>
        <begin position="62"/>
        <end position="86"/>
    </location>
</feature>
<dbReference type="SMART" id="SM00116">
    <property type="entry name" value="CBS"/>
    <property type="match status" value="2"/>
</dbReference>
<name>A0A285N3H4_9AQUI</name>
<dbReference type="SMART" id="SM01091">
    <property type="entry name" value="CorC_HlyC"/>
    <property type="match status" value="1"/>
</dbReference>
<evidence type="ECO:0000256" key="4">
    <source>
        <dbReference type="ARBA" id="ARBA00022989"/>
    </source>
</evidence>
<dbReference type="InterPro" id="IPR046342">
    <property type="entry name" value="CBS_dom_sf"/>
</dbReference>
<dbReference type="CDD" id="cd04590">
    <property type="entry name" value="CBS_pair_CorC_HlyC_assoc"/>
    <property type="match status" value="1"/>
</dbReference>
<dbReference type="Pfam" id="PF01595">
    <property type="entry name" value="CNNM"/>
    <property type="match status" value="1"/>
</dbReference>
<feature type="transmembrane region" description="Helical" evidence="9">
    <location>
        <begin position="7"/>
        <end position="26"/>
    </location>
</feature>
<dbReference type="AlphaFoldDB" id="A0A285N3H4"/>
<dbReference type="PANTHER" id="PTHR22777:SF17">
    <property type="entry name" value="UPF0053 PROTEIN SLL0260"/>
    <property type="match status" value="1"/>
</dbReference>
<dbReference type="PROSITE" id="PS51846">
    <property type="entry name" value="CNNM"/>
    <property type="match status" value="1"/>
</dbReference>
<dbReference type="InterPro" id="IPR002550">
    <property type="entry name" value="CNNM"/>
</dbReference>
<feature type="transmembrane region" description="Helical" evidence="9">
    <location>
        <begin position="93"/>
        <end position="112"/>
    </location>
</feature>
<evidence type="ECO:0000259" key="10">
    <source>
        <dbReference type="PROSITE" id="PS51371"/>
    </source>
</evidence>
<dbReference type="Gene3D" id="3.10.580.10">
    <property type="entry name" value="CBS-domain"/>
    <property type="match status" value="1"/>
</dbReference>
<dbReference type="GO" id="GO:0050660">
    <property type="term" value="F:flavin adenine dinucleotide binding"/>
    <property type="evidence" value="ECO:0007669"/>
    <property type="project" value="InterPro"/>
</dbReference>
<dbReference type="InterPro" id="IPR000644">
    <property type="entry name" value="CBS_dom"/>
</dbReference>
<accession>A0A285N3H4</accession>
<dbReference type="Pfam" id="PF00571">
    <property type="entry name" value="CBS"/>
    <property type="match status" value="2"/>
</dbReference>
<evidence type="ECO:0000256" key="6">
    <source>
        <dbReference type="ARBA" id="ARBA00023136"/>
    </source>
</evidence>
<keyword evidence="3" id="KW-0677">Repeat</keyword>
<evidence type="ECO:0000313" key="13">
    <source>
        <dbReference type="Proteomes" id="UP000219036"/>
    </source>
</evidence>
<evidence type="ECO:0000256" key="9">
    <source>
        <dbReference type="SAM" id="Phobius"/>
    </source>
</evidence>
<keyword evidence="5 7" id="KW-0129">CBS domain</keyword>
<dbReference type="EMBL" id="OBEI01000001">
    <property type="protein sequence ID" value="SNZ04034.1"/>
    <property type="molecule type" value="Genomic_DNA"/>
</dbReference>
<dbReference type="GO" id="GO:0005886">
    <property type="term" value="C:plasma membrane"/>
    <property type="evidence" value="ECO:0007669"/>
    <property type="project" value="TreeGrafter"/>
</dbReference>
<dbReference type="FunFam" id="3.10.580.10:FF:000002">
    <property type="entry name" value="Magnesium/cobalt efflux protein CorC"/>
    <property type="match status" value="1"/>
</dbReference>
<gene>
    <name evidence="12" type="ORF">SAMN06265182_0536</name>
</gene>